<dbReference type="Proteomes" id="UP000240259">
    <property type="component" value="Unassembled WGS sequence"/>
</dbReference>
<evidence type="ECO:0000256" key="2">
    <source>
        <dbReference type="ARBA" id="ARBA00022692"/>
    </source>
</evidence>
<dbReference type="RefSeq" id="WP_107648402.1">
    <property type="nucleotide sequence ID" value="NZ_PZJX01000014.1"/>
</dbReference>
<dbReference type="EMBL" id="PZJX01000014">
    <property type="protein sequence ID" value="PTE11288.1"/>
    <property type="molecule type" value="Genomic_DNA"/>
</dbReference>
<dbReference type="OrthoDB" id="5405464at2"/>
<dbReference type="Pfam" id="PF09685">
    <property type="entry name" value="MamF_MmsF"/>
    <property type="match status" value="1"/>
</dbReference>
<evidence type="ECO:0000256" key="3">
    <source>
        <dbReference type="ARBA" id="ARBA00022989"/>
    </source>
</evidence>
<gene>
    <name evidence="7" type="ORF">C9427_07025</name>
</gene>
<evidence type="ECO:0000313" key="7">
    <source>
        <dbReference type="EMBL" id="PTE11288.1"/>
    </source>
</evidence>
<evidence type="ECO:0000313" key="8">
    <source>
        <dbReference type="Proteomes" id="UP000240259"/>
    </source>
</evidence>
<keyword evidence="4 6" id="KW-0472">Membrane</keyword>
<dbReference type="InterPro" id="IPR019109">
    <property type="entry name" value="MamF_MmsF"/>
</dbReference>
<keyword evidence="2 6" id="KW-0812">Transmembrane</keyword>
<proteinExistence type="predicted"/>
<organism evidence="7 8">
    <name type="scientific">Mesorhizobium helmanticense</name>
    <dbReference type="NCBI Taxonomy" id="1776423"/>
    <lineage>
        <taxon>Bacteria</taxon>
        <taxon>Pseudomonadati</taxon>
        <taxon>Pseudomonadota</taxon>
        <taxon>Alphaproteobacteria</taxon>
        <taxon>Hyphomicrobiales</taxon>
        <taxon>Phyllobacteriaceae</taxon>
        <taxon>Mesorhizobium</taxon>
    </lineage>
</organism>
<reference evidence="7 8" key="1">
    <citation type="submission" date="2018-03" db="EMBL/GenBank/DDBJ databases">
        <title>Genome sequence of the symbiotic type strain Mesorhizobium helmanticense CSLC115NT isolated from Lotus corniculatus nodules.</title>
        <authorList>
            <person name="Sannazzaro A.I."/>
            <person name="Torres Tejerizo G.A."/>
            <person name="Dip D."/>
            <person name="Caballero M."/>
            <person name="Pistorio M."/>
            <person name="Estrella M.J."/>
        </authorList>
    </citation>
    <scope>NUCLEOTIDE SEQUENCE [LARGE SCALE GENOMIC DNA]</scope>
    <source>
        <strain evidence="7 8">CSLC115N</strain>
    </source>
</reference>
<name>A0A2T4J0D3_9HYPH</name>
<evidence type="ECO:0008006" key="9">
    <source>
        <dbReference type="Google" id="ProtNLM"/>
    </source>
</evidence>
<evidence type="ECO:0000256" key="6">
    <source>
        <dbReference type="SAM" id="Phobius"/>
    </source>
</evidence>
<keyword evidence="3 6" id="KW-1133">Transmembrane helix</keyword>
<dbReference type="AlphaFoldDB" id="A0A2T4J0D3"/>
<evidence type="ECO:0000256" key="4">
    <source>
        <dbReference type="ARBA" id="ARBA00023136"/>
    </source>
</evidence>
<feature type="region of interest" description="Disordered" evidence="5">
    <location>
        <begin position="1"/>
        <end position="20"/>
    </location>
</feature>
<sequence>MSDINSGQGDKPTPRQTDRWLEPGPTNALVIYILYLASLVIGISGIVGIVLAYINRGKSGGFVESHYTFLIRTFWIGLLYALISVVLMMAVVGIVLMFAVGVWFIARCILGIQALQRGEPVKNPESWFLGQ</sequence>
<feature type="transmembrane region" description="Helical" evidence="6">
    <location>
        <begin position="29"/>
        <end position="54"/>
    </location>
</feature>
<evidence type="ECO:0000256" key="1">
    <source>
        <dbReference type="ARBA" id="ARBA00004141"/>
    </source>
</evidence>
<evidence type="ECO:0000256" key="5">
    <source>
        <dbReference type="SAM" id="MobiDB-lite"/>
    </source>
</evidence>
<accession>A0A2T4J0D3</accession>
<feature type="transmembrane region" description="Helical" evidence="6">
    <location>
        <begin position="74"/>
        <end position="106"/>
    </location>
</feature>
<keyword evidence="8" id="KW-1185">Reference proteome</keyword>
<comment type="caution">
    <text evidence="7">The sequence shown here is derived from an EMBL/GenBank/DDBJ whole genome shotgun (WGS) entry which is preliminary data.</text>
</comment>
<protein>
    <recommendedName>
        <fullName evidence="9">DUF4870 domain-containing protein</fullName>
    </recommendedName>
</protein>
<comment type="subcellular location">
    <subcellularLocation>
        <location evidence="1">Membrane</location>
        <topology evidence="1">Multi-pass membrane protein</topology>
    </subcellularLocation>
</comment>